<dbReference type="InterPro" id="IPR001304">
    <property type="entry name" value="C-type_lectin-like"/>
</dbReference>
<protein>
    <recommendedName>
        <fullName evidence="2">C-type lectin domain-containing protein</fullName>
    </recommendedName>
</protein>
<dbReference type="InterPro" id="IPR016186">
    <property type="entry name" value="C-type_lectin-like/link_sf"/>
</dbReference>
<organism evidence="3">
    <name type="scientific">Oikopleura dioica</name>
    <name type="common">Tunicate</name>
    <dbReference type="NCBI Taxonomy" id="34765"/>
    <lineage>
        <taxon>Eukaryota</taxon>
        <taxon>Metazoa</taxon>
        <taxon>Chordata</taxon>
        <taxon>Tunicata</taxon>
        <taxon>Appendicularia</taxon>
        <taxon>Copelata</taxon>
        <taxon>Oikopleuridae</taxon>
        <taxon>Oikopleura</taxon>
    </lineage>
</organism>
<evidence type="ECO:0000313" key="4">
    <source>
        <dbReference type="Proteomes" id="UP000001307"/>
    </source>
</evidence>
<dbReference type="Proteomes" id="UP000001307">
    <property type="component" value="Unassembled WGS sequence"/>
</dbReference>
<dbReference type="InParanoid" id="E4WUI1"/>
<feature type="chain" id="PRO_5003189605" description="C-type lectin domain-containing protein" evidence="1">
    <location>
        <begin position="19"/>
        <end position="165"/>
    </location>
</feature>
<proteinExistence type="predicted"/>
<dbReference type="Pfam" id="PF00059">
    <property type="entry name" value="Lectin_C"/>
    <property type="match status" value="1"/>
</dbReference>
<keyword evidence="1" id="KW-0732">Signal</keyword>
<dbReference type="CDD" id="cd00037">
    <property type="entry name" value="CLECT"/>
    <property type="match status" value="1"/>
</dbReference>
<dbReference type="SUPFAM" id="SSF56436">
    <property type="entry name" value="C-type lectin-like"/>
    <property type="match status" value="1"/>
</dbReference>
<evidence type="ECO:0000259" key="2">
    <source>
        <dbReference type="SMART" id="SM00034"/>
    </source>
</evidence>
<dbReference type="InterPro" id="IPR016187">
    <property type="entry name" value="CTDL_fold"/>
</dbReference>
<dbReference type="EMBL" id="FN653017">
    <property type="protein sequence ID" value="CBY21511.1"/>
    <property type="molecule type" value="Genomic_DNA"/>
</dbReference>
<accession>E4WUI1</accession>
<evidence type="ECO:0000313" key="3">
    <source>
        <dbReference type="EMBL" id="CBY21511.1"/>
    </source>
</evidence>
<dbReference type="SMART" id="SM00034">
    <property type="entry name" value="CLECT"/>
    <property type="match status" value="1"/>
</dbReference>
<reference evidence="3" key="1">
    <citation type="journal article" date="2010" name="Science">
        <title>Plasticity of animal genome architecture unmasked by rapid evolution of a pelagic tunicate.</title>
        <authorList>
            <person name="Denoeud F."/>
            <person name="Henriet S."/>
            <person name="Mungpakdee S."/>
            <person name="Aury J.M."/>
            <person name="Da Silva C."/>
            <person name="Brinkmann H."/>
            <person name="Mikhaleva J."/>
            <person name="Olsen L.C."/>
            <person name="Jubin C."/>
            <person name="Canestro C."/>
            <person name="Bouquet J.M."/>
            <person name="Danks G."/>
            <person name="Poulain J."/>
            <person name="Campsteijn C."/>
            <person name="Adamski M."/>
            <person name="Cross I."/>
            <person name="Yadetie F."/>
            <person name="Muffato M."/>
            <person name="Louis A."/>
            <person name="Butcher S."/>
            <person name="Tsagkogeorga G."/>
            <person name="Konrad A."/>
            <person name="Singh S."/>
            <person name="Jensen M.F."/>
            <person name="Cong E.H."/>
            <person name="Eikeseth-Otteraa H."/>
            <person name="Noel B."/>
            <person name="Anthouard V."/>
            <person name="Porcel B.M."/>
            <person name="Kachouri-Lafond R."/>
            <person name="Nishino A."/>
            <person name="Ugolini M."/>
            <person name="Chourrout P."/>
            <person name="Nishida H."/>
            <person name="Aasland R."/>
            <person name="Huzurbazar S."/>
            <person name="Westhof E."/>
            <person name="Delsuc F."/>
            <person name="Lehrach H."/>
            <person name="Reinhardt R."/>
            <person name="Weissenbach J."/>
            <person name="Roy S.W."/>
            <person name="Artiguenave F."/>
            <person name="Postlethwait J.H."/>
            <person name="Manak J.R."/>
            <person name="Thompson E.M."/>
            <person name="Jaillon O."/>
            <person name="Du Pasquier L."/>
            <person name="Boudinot P."/>
            <person name="Liberles D.A."/>
            <person name="Volff J.N."/>
            <person name="Philippe H."/>
            <person name="Lenhard B."/>
            <person name="Roest Crollius H."/>
            <person name="Wincker P."/>
            <person name="Chourrout D."/>
        </authorList>
    </citation>
    <scope>NUCLEOTIDE SEQUENCE [LARGE SCALE GENOMIC DNA]</scope>
</reference>
<gene>
    <name evidence="3" type="ORF">GSOID_T00009280001</name>
</gene>
<dbReference type="Gene3D" id="3.10.100.10">
    <property type="entry name" value="Mannose-Binding Protein A, subunit A"/>
    <property type="match status" value="1"/>
</dbReference>
<dbReference type="AlphaFoldDB" id="E4WUI1"/>
<sequence length="165" mass="18643">MKVFSGLTLFAAVQGCSTTCGCPSGFSPKNGPEGTICYKRYITAKKYENAKAHCQKMDMYLPRINSDAELEFYTGVSSGSTWVQAEKRKGNPGTLLKWRDWKGNILRNQEWYNDPEEKDKDEPSKDDVWGYIKAGSVWGATQNATRAYVCELNIQDCIDDQLKNM</sequence>
<feature type="signal peptide" evidence="1">
    <location>
        <begin position="1"/>
        <end position="18"/>
    </location>
</feature>
<feature type="domain" description="C-type lectin" evidence="2">
    <location>
        <begin position="22"/>
        <end position="151"/>
    </location>
</feature>
<dbReference type="PROSITE" id="PS51257">
    <property type="entry name" value="PROKAR_LIPOPROTEIN"/>
    <property type="match status" value="1"/>
</dbReference>
<dbReference type="OrthoDB" id="10341554at2759"/>
<name>E4WUI1_OIKDI</name>
<evidence type="ECO:0000256" key="1">
    <source>
        <dbReference type="SAM" id="SignalP"/>
    </source>
</evidence>
<keyword evidence="4" id="KW-1185">Reference proteome</keyword>